<dbReference type="CDD" id="cd07185">
    <property type="entry name" value="OmpA_C-like"/>
    <property type="match status" value="1"/>
</dbReference>
<proteinExistence type="predicted"/>
<feature type="domain" description="OmpA-like" evidence="6">
    <location>
        <begin position="236"/>
        <end position="351"/>
    </location>
</feature>
<dbReference type="GO" id="GO:0009279">
    <property type="term" value="C:cell outer membrane"/>
    <property type="evidence" value="ECO:0007669"/>
    <property type="project" value="UniProtKB-SubCell"/>
</dbReference>
<dbReference type="Gene3D" id="3.30.1330.60">
    <property type="entry name" value="OmpA-like domain"/>
    <property type="match status" value="1"/>
</dbReference>
<keyword evidence="3" id="KW-0998">Cell outer membrane</keyword>
<sequence length="351" mass="39445">MRQFLFSAFLLALGQGLFAQENLLKNPSFEEGCHCDDSTELLSMPSAWQVTAGQVNFFNPGCPLLPERKTYLQALKMPSPAEGKVYAGLGLAKEGEYLTGELETPLLANTDYLVKMRVRRPIRFCFAPIDELGLRFDSLAPKKQEGYASLPGPSLKLRADNGLIQEQYQWQEISAIYKAEGGERYLTLGNFMDNNELSMRNWAKGDCAYIYIDWASVTLFKGQVDLASYQKGQEFKAEERLWLKNIVFEKATERLKAESLPILDELAENLGRFPEQKFEISGHTDNSGDEGSNRLFSEARAKSVVDYLVAKGVSAKQLQLKGRGSSQNINANDSDKKRAKNWRIEIKALAQ</sequence>
<evidence type="ECO:0000313" key="8">
    <source>
        <dbReference type="Proteomes" id="UP000007519"/>
    </source>
</evidence>
<name>H6L4C8_SAPGL</name>
<dbReference type="PANTHER" id="PTHR30329:SF21">
    <property type="entry name" value="LIPOPROTEIN YIAD-RELATED"/>
    <property type="match status" value="1"/>
</dbReference>
<feature type="chain" id="PRO_5003604036" evidence="5">
    <location>
        <begin position="20"/>
        <end position="351"/>
    </location>
</feature>
<accession>H6L4C8</accession>
<dbReference type="PANTHER" id="PTHR30329">
    <property type="entry name" value="STATOR ELEMENT OF FLAGELLAR MOTOR COMPLEX"/>
    <property type="match status" value="1"/>
</dbReference>
<evidence type="ECO:0000256" key="5">
    <source>
        <dbReference type="SAM" id="SignalP"/>
    </source>
</evidence>
<dbReference type="InterPro" id="IPR006664">
    <property type="entry name" value="OMP_bac"/>
</dbReference>
<dbReference type="Pfam" id="PF00691">
    <property type="entry name" value="OmpA"/>
    <property type="match status" value="1"/>
</dbReference>
<comment type="subcellular location">
    <subcellularLocation>
        <location evidence="1">Cell outer membrane</location>
    </subcellularLocation>
</comment>
<organism evidence="7 8">
    <name type="scientific">Saprospira grandis (strain Lewin)</name>
    <dbReference type="NCBI Taxonomy" id="984262"/>
    <lineage>
        <taxon>Bacteria</taxon>
        <taxon>Pseudomonadati</taxon>
        <taxon>Bacteroidota</taxon>
        <taxon>Saprospiria</taxon>
        <taxon>Saprospirales</taxon>
        <taxon>Saprospiraceae</taxon>
        <taxon>Saprospira</taxon>
    </lineage>
</organism>
<dbReference type="STRING" id="984262.SGRA_0062"/>
<evidence type="ECO:0000313" key="7">
    <source>
        <dbReference type="EMBL" id="AFC22807.1"/>
    </source>
</evidence>
<dbReference type="AlphaFoldDB" id="H6L4C8"/>
<feature type="signal peptide" evidence="5">
    <location>
        <begin position="1"/>
        <end position="19"/>
    </location>
</feature>
<dbReference type="SUPFAM" id="SSF103088">
    <property type="entry name" value="OmpA-like"/>
    <property type="match status" value="1"/>
</dbReference>
<evidence type="ECO:0000256" key="4">
    <source>
        <dbReference type="PROSITE-ProRule" id="PRU00473"/>
    </source>
</evidence>
<reference evidence="7 8" key="1">
    <citation type="journal article" date="2012" name="Stand. Genomic Sci.">
        <title>Complete genome sequencing and analysis of Saprospira grandis str. Lewin, a predatory marine bacterium.</title>
        <authorList>
            <person name="Saw J.H."/>
            <person name="Yuryev A."/>
            <person name="Kanbe M."/>
            <person name="Hou S."/>
            <person name="Young A.G."/>
            <person name="Aizawa S."/>
            <person name="Alam M."/>
        </authorList>
    </citation>
    <scope>NUCLEOTIDE SEQUENCE [LARGE SCALE GENOMIC DNA]</scope>
    <source>
        <strain evidence="7 8">Lewin</strain>
    </source>
</reference>
<protein>
    <submittedName>
        <fullName evidence="7">OmpA/MotB domain protein</fullName>
    </submittedName>
</protein>
<dbReference type="InterPro" id="IPR036737">
    <property type="entry name" value="OmpA-like_sf"/>
</dbReference>
<keyword evidence="2 4" id="KW-0472">Membrane</keyword>
<dbReference type="KEGG" id="sgn:SGRA_0062"/>
<evidence type="ECO:0000256" key="1">
    <source>
        <dbReference type="ARBA" id="ARBA00004442"/>
    </source>
</evidence>
<dbReference type="RefSeq" id="WP_014373059.1">
    <property type="nucleotide sequence ID" value="NC_016940.1"/>
</dbReference>
<dbReference type="eggNOG" id="COG2885">
    <property type="taxonomic scope" value="Bacteria"/>
</dbReference>
<dbReference type="PRINTS" id="PR01021">
    <property type="entry name" value="OMPADOMAIN"/>
</dbReference>
<dbReference type="HOGENOM" id="CLU_789621_0_0_10"/>
<keyword evidence="8" id="KW-1185">Reference proteome</keyword>
<dbReference type="InterPro" id="IPR050330">
    <property type="entry name" value="Bact_OuterMem_StrucFunc"/>
</dbReference>
<dbReference type="InterPro" id="IPR006665">
    <property type="entry name" value="OmpA-like"/>
</dbReference>
<keyword evidence="5" id="KW-0732">Signal</keyword>
<evidence type="ECO:0000259" key="6">
    <source>
        <dbReference type="PROSITE" id="PS51123"/>
    </source>
</evidence>
<evidence type="ECO:0000256" key="2">
    <source>
        <dbReference type="ARBA" id="ARBA00023136"/>
    </source>
</evidence>
<evidence type="ECO:0000256" key="3">
    <source>
        <dbReference type="ARBA" id="ARBA00023237"/>
    </source>
</evidence>
<dbReference type="EMBL" id="CP002831">
    <property type="protein sequence ID" value="AFC22807.1"/>
    <property type="molecule type" value="Genomic_DNA"/>
</dbReference>
<gene>
    <name evidence="7" type="ordered locus">SGRA_0062</name>
</gene>
<dbReference type="PROSITE" id="PS51123">
    <property type="entry name" value="OMPA_2"/>
    <property type="match status" value="1"/>
</dbReference>
<dbReference type="Proteomes" id="UP000007519">
    <property type="component" value="Chromosome"/>
</dbReference>
<dbReference type="OrthoDB" id="9782229at2"/>